<gene>
    <name evidence="1" type="ORF">CRENPOLYSF1_830031</name>
</gene>
<sequence>MYRDNFNTLIQAIGIESDDTLIKAIEGIWLIEKPVQLAKEKVIELLSEKSGLKSNRISKALTYLPESTSDFKGKVKSILSY</sequence>
<dbReference type="RefSeq" id="WP_087145047.1">
    <property type="nucleotide sequence ID" value="NZ_FUKI01000163.1"/>
</dbReference>
<dbReference type="Proteomes" id="UP000195667">
    <property type="component" value="Unassembled WGS sequence"/>
</dbReference>
<dbReference type="EMBL" id="FUKI01000163">
    <property type="protein sequence ID" value="SJM96054.1"/>
    <property type="molecule type" value="Genomic_DNA"/>
</dbReference>
<keyword evidence="2" id="KW-1185">Reference proteome</keyword>
<evidence type="ECO:0000313" key="2">
    <source>
        <dbReference type="Proteomes" id="UP000195667"/>
    </source>
</evidence>
<organism evidence="1 2">
    <name type="scientific">Crenothrix polyspora</name>
    <dbReference type="NCBI Taxonomy" id="360316"/>
    <lineage>
        <taxon>Bacteria</taxon>
        <taxon>Pseudomonadati</taxon>
        <taxon>Pseudomonadota</taxon>
        <taxon>Gammaproteobacteria</taxon>
        <taxon>Methylococcales</taxon>
        <taxon>Crenotrichaceae</taxon>
        <taxon>Crenothrix</taxon>
    </lineage>
</organism>
<evidence type="ECO:0000313" key="1">
    <source>
        <dbReference type="EMBL" id="SJM96054.1"/>
    </source>
</evidence>
<accession>A0A1R4HII9</accession>
<protein>
    <submittedName>
        <fullName evidence="1">Uncharacterized protein</fullName>
    </submittedName>
</protein>
<dbReference type="AlphaFoldDB" id="A0A1R4HII9"/>
<proteinExistence type="predicted"/>
<name>A0A1R4HII9_9GAMM</name>
<reference evidence="2" key="1">
    <citation type="submission" date="2017-02" db="EMBL/GenBank/DDBJ databases">
        <authorList>
            <person name="Daims H."/>
        </authorList>
    </citation>
    <scope>NUCLEOTIDE SEQUENCE [LARGE SCALE GENOMIC DNA]</scope>
</reference>